<evidence type="ECO:0000256" key="1">
    <source>
        <dbReference type="SAM" id="Phobius"/>
    </source>
</evidence>
<organism evidence="2 3">
    <name type="scientific">Candidatus Mediterraneibacter gallistercoris</name>
    <dbReference type="NCBI Taxonomy" id="2838671"/>
    <lineage>
        <taxon>Bacteria</taxon>
        <taxon>Bacillati</taxon>
        <taxon>Bacillota</taxon>
        <taxon>Clostridia</taxon>
        <taxon>Lachnospirales</taxon>
        <taxon>Lachnospiraceae</taxon>
        <taxon>Mediterraneibacter</taxon>
    </lineage>
</organism>
<keyword evidence="1" id="KW-1133">Transmembrane helix</keyword>
<reference evidence="2" key="1">
    <citation type="journal article" date="2021" name="PeerJ">
        <title>Extensive microbial diversity within the chicken gut microbiome revealed by metagenomics and culture.</title>
        <authorList>
            <person name="Gilroy R."/>
            <person name="Ravi A."/>
            <person name="Getino M."/>
            <person name="Pursley I."/>
            <person name="Horton D.L."/>
            <person name="Alikhan N.F."/>
            <person name="Baker D."/>
            <person name="Gharbi K."/>
            <person name="Hall N."/>
            <person name="Watson M."/>
            <person name="Adriaenssens E.M."/>
            <person name="Foster-Nyarko E."/>
            <person name="Jarju S."/>
            <person name="Secka A."/>
            <person name="Antonio M."/>
            <person name="Oren A."/>
            <person name="Chaudhuri R.R."/>
            <person name="La Ragione R."/>
            <person name="Hildebrand F."/>
            <person name="Pallen M.J."/>
        </authorList>
    </citation>
    <scope>NUCLEOTIDE SEQUENCE</scope>
    <source>
        <strain evidence="2">CHK165-2605</strain>
    </source>
</reference>
<protein>
    <submittedName>
        <fullName evidence="2">Na+/H+ antiporter NhaC family protein</fullName>
    </submittedName>
</protein>
<feature type="transmembrane region" description="Helical" evidence="1">
    <location>
        <begin position="7"/>
        <end position="23"/>
    </location>
</feature>
<dbReference type="Proteomes" id="UP000823895">
    <property type="component" value="Unassembled WGS sequence"/>
</dbReference>
<feature type="non-terminal residue" evidence="2">
    <location>
        <position position="1"/>
    </location>
</feature>
<gene>
    <name evidence="2" type="ORF">H9756_10895</name>
</gene>
<accession>A0A9D2T3K0</accession>
<evidence type="ECO:0000313" key="2">
    <source>
        <dbReference type="EMBL" id="HJC44161.1"/>
    </source>
</evidence>
<proteinExistence type="predicted"/>
<feature type="transmembrane region" description="Helical" evidence="1">
    <location>
        <begin position="29"/>
        <end position="48"/>
    </location>
</feature>
<keyword evidence="1" id="KW-0812">Transmembrane</keyword>
<dbReference type="AlphaFoldDB" id="A0A9D2T3K0"/>
<evidence type="ECO:0000313" key="3">
    <source>
        <dbReference type="Proteomes" id="UP000823895"/>
    </source>
</evidence>
<name>A0A9D2T3K0_9FIRM</name>
<comment type="caution">
    <text evidence="2">The sequence shown here is derived from an EMBL/GenBank/DDBJ whole genome shotgun (WGS) entry which is preliminary data.</text>
</comment>
<reference evidence="2" key="2">
    <citation type="submission" date="2021-04" db="EMBL/GenBank/DDBJ databases">
        <authorList>
            <person name="Gilroy R."/>
        </authorList>
    </citation>
    <scope>NUCLEOTIDE SEQUENCE</scope>
    <source>
        <strain evidence="2">CHK165-2605</strain>
    </source>
</reference>
<keyword evidence="1" id="KW-0472">Membrane</keyword>
<dbReference type="EMBL" id="DWWI01000224">
    <property type="protein sequence ID" value="HJC44161.1"/>
    <property type="molecule type" value="Genomic_DNA"/>
</dbReference>
<sequence>NHVSTQMQYAAVVAAVCLVGYVIAGIVHIWWVVLGISLLLLTGVLLVIRKMTGTKQAGRK</sequence>